<dbReference type="PROSITE" id="PS00107">
    <property type="entry name" value="PROTEIN_KINASE_ATP"/>
    <property type="match status" value="1"/>
</dbReference>
<protein>
    <recommendedName>
        <fullName evidence="2">non-specific serine/threonine protein kinase</fullName>
        <ecNumber evidence="2">2.7.11.1</ecNumber>
    </recommendedName>
</protein>
<dbReference type="Gene3D" id="1.10.510.10">
    <property type="entry name" value="Transferase(Phosphotransferase) domain 1"/>
    <property type="match status" value="1"/>
</dbReference>
<keyword evidence="8 11" id="KW-0067">ATP-binding</keyword>
<feature type="binding site" evidence="11">
    <location>
        <position position="88"/>
    </location>
    <ligand>
        <name>ATP</name>
        <dbReference type="ChEBI" id="CHEBI:30616"/>
    </ligand>
</feature>
<accession>A0AAW2ZHQ7</accession>
<evidence type="ECO:0000256" key="3">
    <source>
        <dbReference type="ARBA" id="ARBA00022527"/>
    </source>
</evidence>
<feature type="compositionally biased region" description="Basic residues" evidence="13">
    <location>
        <begin position="421"/>
        <end position="430"/>
    </location>
</feature>
<evidence type="ECO:0000256" key="12">
    <source>
        <dbReference type="RuleBase" id="RU000304"/>
    </source>
</evidence>
<reference evidence="16 17" key="1">
    <citation type="submission" date="2024-03" db="EMBL/GenBank/DDBJ databases">
        <title>The Acrasis kona genome and developmental transcriptomes reveal deep origins of eukaryotic multicellular pathways.</title>
        <authorList>
            <person name="Sheikh S."/>
            <person name="Fu C.-J."/>
            <person name="Brown M.W."/>
            <person name="Baldauf S.L."/>
        </authorList>
    </citation>
    <scope>NUCLEOTIDE SEQUENCE [LARGE SCALE GENOMIC DNA]</scope>
    <source>
        <strain evidence="16 17">ATCC MYA-3509</strain>
    </source>
</reference>
<keyword evidence="6 11" id="KW-0547">Nucleotide-binding</keyword>
<comment type="caution">
    <text evidence="16">The sequence shown here is derived from an EMBL/GenBank/DDBJ whole genome shotgun (WGS) entry which is preliminary data.</text>
</comment>
<dbReference type="InterPro" id="IPR011009">
    <property type="entry name" value="Kinase-like_dom_sf"/>
</dbReference>
<keyword evidence="5" id="KW-0808">Transferase</keyword>
<dbReference type="AlphaFoldDB" id="A0AAW2ZHQ7"/>
<comment type="catalytic activity">
    <reaction evidence="9">
        <text>L-threonyl-[protein] + ATP = O-phospho-L-threonyl-[protein] + ADP + H(+)</text>
        <dbReference type="Rhea" id="RHEA:46608"/>
        <dbReference type="Rhea" id="RHEA-COMP:11060"/>
        <dbReference type="Rhea" id="RHEA-COMP:11605"/>
        <dbReference type="ChEBI" id="CHEBI:15378"/>
        <dbReference type="ChEBI" id="CHEBI:30013"/>
        <dbReference type="ChEBI" id="CHEBI:30616"/>
        <dbReference type="ChEBI" id="CHEBI:61977"/>
        <dbReference type="ChEBI" id="CHEBI:456216"/>
        <dbReference type="EC" id="2.7.11.1"/>
    </reaction>
</comment>
<feature type="domain" description="AGC-kinase C-terminal" evidence="15">
    <location>
        <begin position="356"/>
        <end position="425"/>
    </location>
</feature>
<dbReference type="InterPro" id="IPR000719">
    <property type="entry name" value="Prot_kinase_dom"/>
</dbReference>
<evidence type="ECO:0000256" key="7">
    <source>
        <dbReference type="ARBA" id="ARBA00022777"/>
    </source>
</evidence>
<dbReference type="SUPFAM" id="SSF56112">
    <property type="entry name" value="Protein kinase-like (PK-like)"/>
    <property type="match status" value="1"/>
</dbReference>
<dbReference type="InterPro" id="IPR017441">
    <property type="entry name" value="Protein_kinase_ATP_BS"/>
</dbReference>
<keyword evidence="17" id="KW-1185">Reference proteome</keyword>
<keyword evidence="3 12" id="KW-0723">Serine/threonine-protein kinase</keyword>
<sequence>MSNNASELTQQKAQVAKNILADKYKHQKLVRKAVEREETNDGTSDYQKLIKSRLSTQDFTIVKTIGKGAFGEVLLAKKTDTGEVVAMKKLTKSEMLKKKQTLHVRAERDILARSDNPWIVDLLYSFQDDHHLYLCMEFLPGGDLMTWLINKEIFTEEQTKFYIAELVLSVESIHKMNYVHRDLKPDNILLDKNGHIKLTDFGLCKPFEEEEVEPEQELVSNEGLDKDRVNTLSRKEKMLSWGQNRTRQLLYSTVGSPGYIAPEVLLKKGYRFECDWWSVGVIMYEMIYGYPPFYADDPIKTCQKIVRWKHFLEFPEDVEVSEAAVDLLKNLLCDASERIGSPGTDFVDIKKHKFFEGIDFNNVRNNTAPFVPNLSGDLDTTYFDEFESSGVNNDQVVKKVNAKKNEELLYSDFTFHKHMAPNKTEKKKGRPTMDSLFAEQ</sequence>
<evidence type="ECO:0000259" key="15">
    <source>
        <dbReference type="PROSITE" id="PS51285"/>
    </source>
</evidence>
<dbReference type="EMBL" id="JAOPGA020001558">
    <property type="protein sequence ID" value="KAL0489437.1"/>
    <property type="molecule type" value="Genomic_DNA"/>
</dbReference>
<dbReference type="PROSITE" id="PS50011">
    <property type="entry name" value="PROTEIN_KINASE_DOM"/>
    <property type="match status" value="1"/>
</dbReference>
<evidence type="ECO:0000259" key="14">
    <source>
        <dbReference type="PROSITE" id="PS50011"/>
    </source>
</evidence>
<proteinExistence type="inferred from homology"/>
<dbReference type="PROSITE" id="PS51285">
    <property type="entry name" value="AGC_KINASE_CTER"/>
    <property type="match status" value="1"/>
</dbReference>
<evidence type="ECO:0000256" key="11">
    <source>
        <dbReference type="PROSITE-ProRule" id="PRU10141"/>
    </source>
</evidence>
<dbReference type="InterPro" id="IPR050839">
    <property type="entry name" value="Rho-assoc_Ser/Thr_Kinase"/>
</dbReference>
<keyword evidence="7 16" id="KW-0418">Kinase</keyword>
<evidence type="ECO:0000256" key="8">
    <source>
        <dbReference type="ARBA" id="ARBA00022840"/>
    </source>
</evidence>
<evidence type="ECO:0000256" key="2">
    <source>
        <dbReference type="ARBA" id="ARBA00012513"/>
    </source>
</evidence>
<comment type="similarity">
    <text evidence="1">Belongs to the protein kinase superfamily. AGC Ser/Thr protein kinase family.</text>
</comment>
<feature type="domain" description="Protein kinase" evidence="14">
    <location>
        <begin position="59"/>
        <end position="355"/>
    </location>
</feature>
<dbReference type="SMART" id="SM00220">
    <property type="entry name" value="S_TKc"/>
    <property type="match status" value="1"/>
</dbReference>
<evidence type="ECO:0000313" key="17">
    <source>
        <dbReference type="Proteomes" id="UP001431209"/>
    </source>
</evidence>
<evidence type="ECO:0000256" key="4">
    <source>
        <dbReference type="ARBA" id="ARBA00022553"/>
    </source>
</evidence>
<feature type="region of interest" description="Disordered" evidence="13">
    <location>
        <begin position="421"/>
        <end position="440"/>
    </location>
</feature>
<evidence type="ECO:0000256" key="9">
    <source>
        <dbReference type="ARBA" id="ARBA00047899"/>
    </source>
</evidence>
<dbReference type="InterPro" id="IPR008271">
    <property type="entry name" value="Ser/Thr_kinase_AS"/>
</dbReference>
<keyword evidence="4" id="KW-0597">Phosphoprotein</keyword>
<dbReference type="PROSITE" id="PS00108">
    <property type="entry name" value="PROTEIN_KINASE_ST"/>
    <property type="match status" value="1"/>
</dbReference>
<evidence type="ECO:0000256" key="1">
    <source>
        <dbReference type="ARBA" id="ARBA00009903"/>
    </source>
</evidence>
<dbReference type="FunFam" id="3.30.200.20:FF:000192">
    <property type="entry name" value="Serine/threonine-protein kinase cot-1"/>
    <property type="match status" value="1"/>
</dbReference>
<evidence type="ECO:0000256" key="13">
    <source>
        <dbReference type="SAM" id="MobiDB-lite"/>
    </source>
</evidence>
<dbReference type="SMART" id="SM00133">
    <property type="entry name" value="S_TK_X"/>
    <property type="match status" value="1"/>
</dbReference>
<dbReference type="GO" id="GO:0004674">
    <property type="term" value="F:protein serine/threonine kinase activity"/>
    <property type="evidence" value="ECO:0007669"/>
    <property type="project" value="UniProtKB-KW"/>
</dbReference>
<dbReference type="InterPro" id="IPR000961">
    <property type="entry name" value="AGC-kinase_C"/>
</dbReference>
<organism evidence="16 17">
    <name type="scientific">Acrasis kona</name>
    <dbReference type="NCBI Taxonomy" id="1008807"/>
    <lineage>
        <taxon>Eukaryota</taxon>
        <taxon>Discoba</taxon>
        <taxon>Heterolobosea</taxon>
        <taxon>Tetramitia</taxon>
        <taxon>Eutetramitia</taxon>
        <taxon>Acrasidae</taxon>
        <taxon>Acrasis</taxon>
    </lineage>
</organism>
<dbReference type="GO" id="GO:0005524">
    <property type="term" value="F:ATP binding"/>
    <property type="evidence" value="ECO:0007669"/>
    <property type="project" value="UniProtKB-UniRule"/>
</dbReference>
<comment type="catalytic activity">
    <reaction evidence="10">
        <text>L-seryl-[protein] + ATP = O-phospho-L-seryl-[protein] + ADP + H(+)</text>
        <dbReference type="Rhea" id="RHEA:17989"/>
        <dbReference type="Rhea" id="RHEA-COMP:9863"/>
        <dbReference type="Rhea" id="RHEA-COMP:11604"/>
        <dbReference type="ChEBI" id="CHEBI:15378"/>
        <dbReference type="ChEBI" id="CHEBI:29999"/>
        <dbReference type="ChEBI" id="CHEBI:30616"/>
        <dbReference type="ChEBI" id="CHEBI:83421"/>
        <dbReference type="ChEBI" id="CHEBI:456216"/>
        <dbReference type="EC" id="2.7.11.1"/>
    </reaction>
</comment>
<dbReference type="Pfam" id="PF00069">
    <property type="entry name" value="Pkinase"/>
    <property type="match status" value="1"/>
</dbReference>
<evidence type="ECO:0000313" key="16">
    <source>
        <dbReference type="EMBL" id="KAL0489437.1"/>
    </source>
</evidence>
<dbReference type="FunFam" id="1.10.510.10:FF:000057">
    <property type="entry name" value="Non-specific serine/threonine protein kinase"/>
    <property type="match status" value="1"/>
</dbReference>
<gene>
    <name evidence="16" type="ORF">AKO1_009182</name>
</gene>
<dbReference type="PANTHER" id="PTHR22988:SF76">
    <property type="entry name" value="CHROMOSOME UNDETERMINED SCAFFOLD_135, WHOLE GENOME SHOTGUN SEQUENCE"/>
    <property type="match status" value="1"/>
</dbReference>
<dbReference type="Gene3D" id="3.30.200.20">
    <property type="entry name" value="Phosphorylase Kinase, domain 1"/>
    <property type="match status" value="1"/>
</dbReference>
<dbReference type="EC" id="2.7.11.1" evidence="2"/>
<evidence type="ECO:0000256" key="6">
    <source>
        <dbReference type="ARBA" id="ARBA00022741"/>
    </source>
</evidence>
<name>A0AAW2ZHQ7_9EUKA</name>
<dbReference type="FunFam" id="1.10.510.10:FF:000042">
    <property type="entry name" value="Non-specific serine/threonine protein kinase"/>
    <property type="match status" value="1"/>
</dbReference>
<evidence type="ECO:0000256" key="10">
    <source>
        <dbReference type="ARBA" id="ARBA00048679"/>
    </source>
</evidence>
<evidence type="ECO:0000256" key="5">
    <source>
        <dbReference type="ARBA" id="ARBA00022679"/>
    </source>
</evidence>
<dbReference type="PANTHER" id="PTHR22988">
    <property type="entry name" value="MYOTONIC DYSTROPHY S/T KINASE-RELATED"/>
    <property type="match status" value="1"/>
</dbReference>
<dbReference type="Proteomes" id="UP001431209">
    <property type="component" value="Unassembled WGS sequence"/>
</dbReference>